<dbReference type="EMBL" id="BMYV01000001">
    <property type="protein sequence ID" value="GGX61739.1"/>
    <property type="molecule type" value="Genomic_DNA"/>
</dbReference>
<gene>
    <name evidence="2" type="ORF">GCM10011309_09610</name>
</gene>
<reference evidence="2 3" key="1">
    <citation type="journal article" date="2014" name="Int. J. Syst. Evol. Microbiol.">
        <title>Complete genome sequence of Corynebacterium casei LMG S-19264T (=DSM 44701T), isolated from a smear-ripened cheese.</title>
        <authorList>
            <consortium name="US DOE Joint Genome Institute (JGI-PGF)"/>
            <person name="Walter F."/>
            <person name="Albersmeier A."/>
            <person name="Kalinowski J."/>
            <person name="Ruckert C."/>
        </authorList>
    </citation>
    <scope>NUCLEOTIDE SEQUENCE [LARGE SCALE GENOMIC DNA]</scope>
    <source>
        <strain evidence="2 3">KCTC 23968</strain>
    </source>
</reference>
<feature type="chain" id="PRO_5036885579" evidence="1">
    <location>
        <begin position="22"/>
        <end position="140"/>
    </location>
</feature>
<proteinExistence type="predicted"/>
<comment type="caution">
    <text evidence="2">The sequence shown here is derived from an EMBL/GenBank/DDBJ whole genome shotgun (WGS) entry which is preliminary data.</text>
</comment>
<evidence type="ECO:0000313" key="3">
    <source>
        <dbReference type="Proteomes" id="UP000600865"/>
    </source>
</evidence>
<organism evidence="2 3">
    <name type="scientific">Litorimonas cladophorae</name>
    <dbReference type="NCBI Taxonomy" id="1220491"/>
    <lineage>
        <taxon>Bacteria</taxon>
        <taxon>Pseudomonadati</taxon>
        <taxon>Pseudomonadota</taxon>
        <taxon>Alphaproteobacteria</taxon>
        <taxon>Maricaulales</taxon>
        <taxon>Robiginitomaculaceae</taxon>
    </lineage>
</organism>
<dbReference type="RefSeq" id="WP_189582049.1">
    <property type="nucleotide sequence ID" value="NZ_BMYV01000001.1"/>
</dbReference>
<feature type="signal peptide" evidence="1">
    <location>
        <begin position="1"/>
        <end position="21"/>
    </location>
</feature>
<dbReference type="Proteomes" id="UP000600865">
    <property type="component" value="Unassembled WGS sequence"/>
</dbReference>
<keyword evidence="1" id="KW-0732">Signal</keyword>
<keyword evidence="3" id="KW-1185">Reference proteome</keyword>
<evidence type="ECO:0000256" key="1">
    <source>
        <dbReference type="SAM" id="SignalP"/>
    </source>
</evidence>
<protein>
    <submittedName>
        <fullName evidence="2">Uncharacterized protein</fullName>
    </submittedName>
</protein>
<dbReference type="AlphaFoldDB" id="A0A918NEN1"/>
<accession>A0A918NEN1</accession>
<sequence>MRLPATVLILSLPLFGAAAHAKPDQECAGTWSIEMLKDENYTPWHAYTQNPPYPVKLIFKIDRPRAAIFTDNKGRDCSIGYLNDVDNDVVVFRHCLKPKYPEIIPIHYKVSCKGDQLVGKIVSYKDLFEINGVRIDIGEP</sequence>
<name>A0A918NEN1_9PROT</name>
<evidence type="ECO:0000313" key="2">
    <source>
        <dbReference type="EMBL" id="GGX61739.1"/>
    </source>
</evidence>